<name>A0A1F4USB5_UNCKA</name>
<evidence type="ECO:0000256" key="7">
    <source>
        <dbReference type="ARBA" id="ARBA00022840"/>
    </source>
</evidence>
<dbReference type="Pfam" id="PF02463">
    <property type="entry name" value="SMC_N"/>
    <property type="match status" value="1"/>
</dbReference>
<dbReference type="NCBIfam" id="TIGR00611">
    <property type="entry name" value="recf"/>
    <property type="match status" value="1"/>
</dbReference>
<comment type="function">
    <text evidence="9">The RecF protein is involved in DNA metabolism; it is required for DNA replication and normal SOS inducibility. RecF binds preferentially to single-stranded, linear DNA. It also seems to bind ATP.</text>
</comment>
<keyword evidence="6 9" id="KW-0547">Nucleotide-binding</keyword>
<dbReference type="SUPFAM" id="SSF52540">
    <property type="entry name" value="P-loop containing nucleoside triphosphate hydrolases"/>
    <property type="match status" value="1"/>
</dbReference>
<sequence>MFIRHLELENFRNHNKSTFEFSKGITIVVGLNGSGKTNLLEAIALLSLAKPVRNGLEADLINIDSSFSRVVGIYEDFDGDDVKLEAFLNKKPDSNRVVKTFKINGAQKTGVQFVGHTKVVFFAPEDIRLVAGSPSRRRDYIDRILSQVHTNYHKALLKYERVLKHRNKVLEHGHDAQLLVWDAQLLECAQVVQNYRRLFFDFSDMNLKDISVHLFSDGFSLSTKYAPSFLSSDSLSRARQKDLMYGTTQVGPHRDDYSFVLKNHHVLDLKHYGSRGQQRTGVLCMKILEEKYMVETSSVPPILLLDDIFSELDENYKSAIEKVIGVNQTIITSADIKSIPDSIKNNAKIITL</sequence>
<dbReference type="InterPro" id="IPR001238">
    <property type="entry name" value="DNA-binding_RecF"/>
</dbReference>
<dbReference type="PROSITE" id="PS00617">
    <property type="entry name" value="RECF_1"/>
    <property type="match status" value="1"/>
</dbReference>
<feature type="binding site" evidence="9">
    <location>
        <begin position="30"/>
        <end position="37"/>
    </location>
    <ligand>
        <name>ATP</name>
        <dbReference type="ChEBI" id="CHEBI:30616"/>
    </ligand>
</feature>
<dbReference type="Gene3D" id="1.20.1050.90">
    <property type="entry name" value="RecF/RecN/SMC, N-terminal domain"/>
    <property type="match status" value="1"/>
</dbReference>
<keyword evidence="7 9" id="KW-0067">ATP-binding</keyword>
<dbReference type="GO" id="GO:0005524">
    <property type="term" value="F:ATP binding"/>
    <property type="evidence" value="ECO:0007669"/>
    <property type="project" value="UniProtKB-UniRule"/>
</dbReference>
<dbReference type="Proteomes" id="UP000176444">
    <property type="component" value="Unassembled WGS sequence"/>
</dbReference>
<evidence type="ECO:0000256" key="8">
    <source>
        <dbReference type="ARBA" id="ARBA00023125"/>
    </source>
</evidence>
<protein>
    <recommendedName>
        <fullName evidence="3 9">DNA replication and repair protein RecF</fullName>
    </recommendedName>
</protein>
<evidence type="ECO:0000256" key="1">
    <source>
        <dbReference type="ARBA" id="ARBA00004496"/>
    </source>
</evidence>
<dbReference type="EMBL" id="MEUX01000008">
    <property type="protein sequence ID" value="OGC47838.1"/>
    <property type="molecule type" value="Genomic_DNA"/>
</dbReference>
<comment type="similarity">
    <text evidence="2 9">Belongs to the RecF family.</text>
</comment>
<dbReference type="GO" id="GO:0006260">
    <property type="term" value="P:DNA replication"/>
    <property type="evidence" value="ECO:0007669"/>
    <property type="project" value="UniProtKB-UniRule"/>
</dbReference>
<evidence type="ECO:0000313" key="12">
    <source>
        <dbReference type="Proteomes" id="UP000176444"/>
    </source>
</evidence>
<accession>A0A1F4USB5</accession>
<organism evidence="11 12">
    <name type="scientific">candidate division WWE3 bacterium RIFCSPHIGHO2_01_FULL_35_17</name>
    <dbReference type="NCBI Taxonomy" id="1802614"/>
    <lineage>
        <taxon>Bacteria</taxon>
        <taxon>Katanobacteria</taxon>
    </lineage>
</organism>
<dbReference type="GO" id="GO:0009432">
    <property type="term" value="P:SOS response"/>
    <property type="evidence" value="ECO:0007669"/>
    <property type="project" value="UniProtKB-UniRule"/>
</dbReference>
<dbReference type="PANTHER" id="PTHR32182:SF0">
    <property type="entry name" value="DNA REPLICATION AND REPAIR PROTEIN RECF"/>
    <property type="match status" value="1"/>
</dbReference>
<evidence type="ECO:0000256" key="4">
    <source>
        <dbReference type="ARBA" id="ARBA00022490"/>
    </source>
</evidence>
<evidence type="ECO:0000256" key="2">
    <source>
        <dbReference type="ARBA" id="ARBA00008016"/>
    </source>
</evidence>
<dbReference type="InterPro" id="IPR003593">
    <property type="entry name" value="AAA+_ATPase"/>
</dbReference>
<keyword evidence="9" id="KW-0234">DNA repair</keyword>
<dbReference type="InterPro" id="IPR018078">
    <property type="entry name" value="DNA-binding_RecF_CS"/>
</dbReference>
<feature type="domain" description="AAA+ ATPase" evidence="10">
    <location>
        <begin position="22"/>
        <end position="351"/>
    </location>
</feature>
<evidence type="ECO:0000256" key="3">
    <source>
        <dbReference type="ARBA" id="ARBA00020170"/>
    </source>
</evidence>
<keyword evidence="8 9" id="KW-0238">DNA-binding</keyword>
<dbReference type="InterPro" id="IPR027417">
    <property type="entry name" value="P-loop_NTPase"/>
</dbReference>
<keyword evidence="9" id="KW-0227">DNA damage</keyword>
<evidence type="ECO:0000256" key="9">
    <source>
        <dbReference type="HAMAP-Rule" id="MF_00365"/>
    </source>
</evidence>
<evidence type="ECO:0000259" key="10">
    <source>
        <dbReference type="SMART" id="SM00382"/>
    </source>
</evidence>
<dbReference type="Gene3D" id="3.40.50.300">
    <property type="entry name" value="P-loop containing nucleotide triphosphate hydrolases"/>
    <property type="match status" value="1"/>
</dbReference>
<keyword evidence="5 9" id="KW-0235">DNA replication</keyword>
<comment type="subcellular location">
    <subcellularLocation>
        <location evidence="1 9">Cytoplasm</location>
    </subcellularLocation>
</comment>
<dbReference type="InterPro" id="IPR042174">
    <property type="entry name" value="RecF_2"/>
</dbReference>
<reference evidence="11 12" key="1">
    <citation type="journal article" date="2016" name="Nat. Commun.">
        <title>Thousands of microbial genomes shed light on interconnected biogeochemical processes in an aquifer system.</title>
        <authorList>
            <person name="Anantharaman K."/>
            <person name="Brown C.T."/>
            <person name="Hug L.A."/>
            <person name="Sharon I."/>
            <person name="Castelle C.J."/>
            <person name="Probst A.J."/>
            <person name="Thomas B.C."/>
            <person name="Singh A."/>
            <person name="Wilkins M.J."/>
            <person name="Karaoz U."/>
            <person name="Brodie E.L."/>
            <person name="Williams K.H."/>
            <person name="Hubbard S.S."/>
            <person name="Banfield J.F."/>
        </authorList>
    </citation>
    <scope>NUCLEOTIDE SEQUENCE [LARGE SCALE GENOMIC DNA]</scope>
</reference>
<comment type="caution">
    <text evidence="11">The sequence shown here is derived from an EMBL/GenBank/DDBJ whole genome shotgun (WGS) entry which is preliminary data.</text>
</comment>
<evidence type="ECO:0000256" key="5">
    <source>
        <dbReference type="ARBA" id="ARBA00022705"/>
    </source>
</evidence>
<dbReference type="SMART" id="SM00382">
    <property type="entry name" value="AAA"/>
    <property type="match status" value="1"/>
</dbReference>
<dbReference type="GO" id="GO:0000731">
    <property type="term" value="P:DNA synthesis involved in DNA repair"/>
    <property type="evidence" value="ECO:0007669"/>
    <property type="project" value="TreeGrafter"/>
</dbReference>
<evidence type="ECO:0000313" key="11">
    <source>
        <dbReference type="EMBL" id="OGC47838.1"/>
    </source>
</evidence>
<keyword evidence="4 9" id="KW-0963">Cytoplasm</keyword>
<dbReference type="GO" id="GO:0005737">
    <property type="term" value="C:cytoplasm"/>
    <property type="evidence" value="ECO:0007669"/>
    <property type="project" value="UniProtKB-SubCell"/>
</dbReference>
<dbReference type="GO" id="GO:0003697">
    <property type="term" value="F:single-stranded DNA binding"/>
    <property type="evidence" value="ECO:0007669"/>
    <property type="project" value="UniProtKB-UniRule"/>
</dbReference>
<dbReference type="HAMAP" id="MF_00365">
    <property type="entry name" value="RecF"/>
    <property type="match status" value="1"/>
</dbReference>
<dbReference type="InterPro" id="IPR003395">
    <property type="entry name" value="RecF/RecN/SMC_N"/>
</dbReference>
<dbReference type="GO" id="GO:0006302">
    <property type="term" value="P:double-strand break repair"/>
    <property type="evidence" value="ECO:0007669"/>
    <property type="project" value="TreeGrafter"/>
</dbReference>
<proteinExistence type="inferred from homology"/>
<gene>
    <name evidence="9" type="primary">recF</name>
    <name evidence="11" type="ORF">A2713_01265</name>
</gene>
<dbReference type="AlphaFoldDB" id="A0A1F4USB5"/>
<dbReference type="PANTHER" id="PTHR32182">
    <property type="entry name" value="DNA REPLICATION AND REPAIR PROTEIN RECF"/>
    <property type="match status" value="1"/>
</dbReference>
<keyword evidence="9" id="KW-0742">SOS response</keyword>
<evidence type="ECO:0000256" key="6">
    <source>
        <dbReference type="ARBA" id="ARBA00022741"/>
    </source>
</evidence>